<dbReference type="Proteomes" id="UP000784294">
    <property type="component" value="Unassembled WGS sequence"/>
</dbReference>
<organism evidence="2 3">
    <name type="scientific">Protopolystoma xenopodis</name>
    <dbReference type="NCBI Taxonomy" id="117903"/>
    <lineage>
        <taxon>Eukaryota</taxon>
        <taxon>Metazoa</taxon>
        <taxon>Spiralia</taxon>
        <taxon>Lophotrochozoa</taxon>
        <taxon>Platyhelminthes</taxon>
        <taxon>Monogenea</taxon>
        <taxon>Polyopisthocotylea</taxon>
        <taxon>Polystomatidea</taxon>
        <taxon>Polystomatidae</taxon>
        <taxon>Protopolystoma</taxon>
    </lineage>
</organism>
<protein>
    <submittedName>
        <fullName evidence="2">Uncharacterized protein</fullName>
    </submittedName>
</protein>
<feature type="region of interest" description="Disordered" evidence="1">
    <location>
        <begin position="81"/>
        <end position="111"/>
    </location>
</feature>
<gene>
    <name evidence="2" type="ORF">PXEA_LOCUS12521</name>
</gene>
<evidence type="ECO:0000313" key="2">
    <source>
        <dbReference type="EMBL" id="VEL19081.1"/>
    </source>
</evidence>
<dbReference type="EMBL" id="CAAALY010039993">
    <property type="protein sequence ID" value="VEL19081.1"/>
    <property type="molecule type" value="Genomic_DNA"/>
</dbReference>
<keyword evidence="3" id="KW-1185">Reference proteome</keyword>
<proteinExistence type="predicted"/>
<sequence length="111" mass="12406">MISEVYGLLIDIDLSRVSDKQRRNSMNLHQPKSNGCTIAYNNQYTSGYTNIARQYNGSSESSPFWSSARLSEKIDLSTSVTSNRLDTLPPRGRSVGPSESRRGYTGVQINR</sequence>
<evidence type="ECO:0000256" key="1">
    <source>
        <dbReference type="SAM" id="MobiDB-lite"/>
    </source>
</evidence>
<evidence type="ECO:0000313" key="3">
    <source>
        <dbReference type="Proteomes" id="UP000784294"/>
    </source>
</evidence>
<accession>A0A448WSE3</accession>
<reference evidence="2" key="1">
    <citation type="submission" date="2018-11" db="EMBL/GenBank/DDBJ databases">
        <authorList>
            <consortium name="Pathogen Informatics"/>
        </authorList>
    </citation>
    <scope>NUCLEOTIDE SEQUENCE</scope>
</reference>
<name>A0A448WSE3_9PLAT</name>
<dbReference type="AlphaFoldDB" id="A0A448WSE3"/>
<comment type="caution">
    <text evidence="2">The sequence shown here is derived from an EMBL/GenBank/DDBJ whole genome shotgun (WGS) entry which is preliminary data.</text>
</comment>